<gene>
    <name evidence="1" type="ORF">Dsin_008098</name>
</gene>
<evidence type="ECO:0000313" key="2">
    <source>
        <dbReference type="Proteomes" id="UP001281410"/>
    </source>
</evidence>
<dbReference type="Proteomes" id="UP001281410">
    <property type="component" value="Unassembled WGS sequence"/>
</dbReference>
<dbReference type="AlphaFoldDB" id="A0AAE0B1E1"/>
<keyword evidence="2" id="KW-1185">Reference proteome</keyword>
<sequence length="95" mass="10455">MSGISQGCGGLKHLEEGCYEYDGSTNDDILSNIQLNGNVIIGMPISFLLNLVSEIVNYRPITLTSACLSSRHVLIGFFTMVCKCHQFNVTTFCME</sequence>
<reference evidence="1" key="1">
    <citation type="journal article" date="2023" name="Plant J.">
        <title>Genome sequences and population genomics provide insights into the demographic history, inbreeding, and mutation load of two 'living fossil' tree species of Dipteronia.</title>
        <authorList>
            <person name="Feng Y."/>
            <person name="Comes H.P."/>
            <person name="Chen J."/>
            <person name="Zhu S."/>
            <person name="Lu R."/>
            <person name="Zhang X."/>
            <person name="Li P."/>
            <person name="Qiu J."/>
            <person name="Olsen K.M."/>
            <person name="Qiu Y."/>
        </authorList>
    </citation>
    <scope>NUCLEOTIDE SEQUENCE</scope>
    <source>
        <strain evidence="1">NBL</strain>
    </source>
</reference>
<name>A0AAE0B1E1_9ROSI</name>
<organism evidence="1 2">
    <name type="scientific">Dipteronia sinensis</name>
    <dbReference type="NCBI Taxonomy" id="43782"/>
    <lineage>
        <taxon>Eukaryota</taxon>
        <taxon>Viridiplantae</taxon>
        <taxon>Streptophyta</taxon>
        <taxon>Embryophyta</taxon>
        <taxon>Tracheophyta</taxon>
        <taxon>Spermatophyta</taxon>
        <taxon>Magnoliopsida</taxon>
        <taxon>eudicotyledons</taxon>
        <taxon>Gunneridae</taxon>
        <taxon>Pentapetalae</taxon>
        <taxon>rosids</taxon>
        <taxon>malvids</taxon>
        <taxon>Sapindales</taxon>
        <taxon>Sapindaceae</taxon>
        <taxon>Hippocastanoideae</taxon>
        <taxon>Acereae</taxon>
        <taxon>Dipteronia</taxon>
    </lineage>
</organism>
<evidence type="ECO:0000313" key="1">
    <source>
        <dbReference type="EMBL" id="KAK3228236.1"/>
    </source>
</evidence>
<proteinExistence type="predicted"/>
<dbReference type="EMBL" id="JANJYJ010000002">
    <property type="protein sequence ID" value="KAK3228236.1"/>
    <property type="molecule type" value="Genomic_DNA"/>
</dbReference>
<accession>A0AAE0B1E1</accession>
<comment type="caution">
    <text evidence="1">The sequence shown here is derived from an EMBL/GenBank/DDBJ whole genome shotgun (WGS) entry which is preliminary data.</text>
</comment>
<protein>
    <submittedName>
        <fullName evidence="1">Uncharacterized protein</fullName>
    </submittedName>
</protein>